<gene>
    <name evidence="10" type="ORF">GA0061098_1017128</name>
</gene>
<accession>A0A1C3XK37</accession>
<comment type="cofactor">
    <cofactor evidence="8">
        <name>Mn(2+)</name>
        <dbReference type="ChEBI" id="CHEBI:29035"/>
    </cofactor>
    <cofactor evidence="8">
        <name>Fe(2+)</name>
        <dbReference type="ChEBI" id="CHEBI:29033"/>
    </cofactor>
    <text evidence="8">Binds 1 Mn(2+) or Fe(2+) ion per subunit.</text>
</comment>
<evidence type="ECO:0000256" key="3">
    <source>
        <dbReference type="ARBA" id="ARBA00022833"/>
    </source>
</evidence>
<dbReference type="InterPro" id="IPR043135">
    <property type="entry name" value="Fur_C"/>
</dbReference>
<dbReference type="SUPFAM" id="SSF46785">
    <property type="entry name" value="Winged helix' DNA-binding domain"/>
    <property type="match status" value="1"/>
</dbReference>
<keyword evidence="11" id="KW-1185">Reference proteome</keyword>
<dbReference type="GO" id="GO:0000976">
    <property type="term" value="F:transcription cis-regulatory region binding"/>
    <property type="evidence" value="ECO:0007669"/>
    <property type="project" value="TreeGrafter"/>
</dbReference>
<keyword evidence="3 7" id="KW-0862">Zinc</keyword>
<dbReference type="EMBL" id="FMAI01000017">
    <property type="protein sequence ID" value="SCB52569.1"/>
    <property type="molecule type" value="Genomic_DNA"/>
</dbReference>
<feature type="binding site" evidence="7">
    <location>
        <position position="146"/>
    </location>
    <ligand>
        <name>Zn(2+)</name>
        <dbReference type="ChEBI" id="CHEBI:29105"/>
    </ligand>
</feature>
<feature type="binding site" evidence="7">
    <location>
        <position position="149"/>
    </location>
    <ligand>
        <name>Zn(2+)</name>
        <dbReference type="ChEBI" id="CHEBI:29105"/>
    </ligand>
</feature>
<evidence type="ECO:0000256" key="2">
    <source>
        <dbReference type="ARBA" id="ARBA00022491"/>
    </source>
</evidence>
<feature type="region of interest" description="Disordered" evidence="9">
    <location>
        <begin position="1"/>
        <end position="20"/>
    </location>
</feature>
<name>A0A1C3XK37_9BRAD</name>
<dbReference type="Pfam" id="PF01475">
    <property type="entry name" value="FUR"/>
    <property type="match status" value="1"/>
</dbReference>
<evidence type="ECO:0000256" key="4">
    <source>
        <dbReference type="ARBA" id="ARBA00023015"/>
    </source>
</evidence>
<organism evidence="10 11">
    <name type="scientific">Bradyrhizobium shewense</name>
    <dbReference type="NCBI Taxonomy" id="1761772"/>
    <lineage>
        <taxon>Bacteria</taxon>
        <taxon>Pseudomonadati</taxon>
        <taxon>Pseudomonadota</taxon>
        <taxon>Alphaproteobacteria</taxon>
        <taxon>Hyphomicrobiales</taxon>
        <taxon>Nitrobacteraceae</taxon>
        <taxon>Bradyrhizobium</taxon>
    </lineage>
</organism>
<dbReference type="PANTHER" id="PTHR33202:SF6">
    <property type="entry name" value="ZINC UPTAKE REGULATION PROTEIN"/>
    <property type="match status" value="1"/>
</dbReference>
<dbReference type="AlphaFoldDB" id="A0A1C3XK37"/>
<keyword evidence="4" id="KW-0805">Transcription regulation</keyword>
<dbReference type="GO" id="GO:0005829">
    <property type="term" value="C:cytosol"/>
    <property type="evidence" value="ECO:0007669"/>
    <property type="project" value="TreeGrafter"/>
</dbReference>
<dbReference type="GO" id="GO:1900376">
    <property type="term" value="P:regulation of secondary metabolite biosynthetic process"/>
    <property type="evidence" value="ECO:0007669"/>
    <property type="project" value="TreeGrafter"/>
</dbReference>
<comment type="similarity">
    <text evidence="1">Belongs to the Fur family.</text>
</comment>
<evidence type="ECO:0000256" key="5">
    <source>
        <dbReference type="ARBA" id="ARBA00023125"/>
    </source>
</evidence>
<evidence type="ECO:0000256" key="1">
    <source>
        <dbReference type="ARBA" id="ARBA00007957"/>
    </source>
</evidence>
<dbReference type="GO" id="GO:0045892">
    <property type="term" value="P:negative regulation of DNA-templated transcription"/>
    <property type="evidence" value="ECO:0007669"/>
    <property type="project" value="TreeGrafter"/>
</dbReference>
<keyword evidence="7" id="KW-0479">Metal-binding</keyword>
<evidence type="ECO:0000313" key="11">
    <source>
        <dbReference type="Proteomes" id="UP000199184"/>
    </source>
</evidence>
<keyword evidence="6" id="KW-0804">Transcription</keyword>
<keyword evidence="5" id="KW-0238">DNA-binding</keyword>
<evidence type="ECO:0000256" key="9">
    <source>
        <dbReference type="SAM" id="MobiDB-lite"/>
    </source>
</evidence>
<sequence>MLSRSASMAGSRSQRRALGSRAQMLERGRMTLAKPAFPAPDHDHGRCTADALAHAEEVCKQRAQKFTPIRRQVLGALLSSHRPLGAYEVIDELAKSMSRPAPITVYRALDFLMANGLVHRIESRNAYLACAAHDHDATSAVAFLICERCGLVGEIPSASFAGDLNAAARSSGFAPKLSVVEITGVCTHCQKAA</sequence>
<dbReference type="InterPro" id="IPR036390">
    <property type="entry name" value="WH_DNA-bd_sf"/>
</dbReference>
<comment type="cofactor">
    <cofactor evidence="7">
        <name>Zn(2+)</name>
        <dbReference type="ChEBI" id="CHEBI:29105"/>
    </cofactor>
    <text evidence="7">Binds 1 zinc ion per subunit.</text>
</comment>
<dbReference type="InterPro" id="IPR002481">
    <property type="entry name" value="FUR"/>
</dbReference>
<evidence type="ECO:0000256" key="6">
    <source>
        <dbReference type="ARBA" id="ARBA00023163"/>
    </source>
</evidence>
<evidence type="ECO:0000256" key="7">
    <source>
        <dbReference type="PIRSR" id="PIRSR602481-1"/>
    </source>
</evidence>
<proteinExistence type="inferred from homology"/>
<dbReference type="Gene3D" id="3.30.1490.190">
    <property type="match status" value="1"/>
</dbReference>
<feature type="binding site" evidence="7">
    <location>
        <position position="189"/>
    </location>
    <ligand>
        <name>Zn(2+)</name>
        <dbReference type="ChEBI" id="CHEBI:29105"/>
    </ligand>
</feature>
<dbReference type="Gene3D" id="1.10.10.10">
    <property type="entry name" value="Winged helix-like DNA-binding domain superfamily/Winged helix DNA-binding domain"/>
    <property type="match status" value="1"/>
</dbReference>
<dbReference type="GO" id="GO:0008270">
    <property type="term" value="F:zinc ion binding"/>
    <property type="evidence" value="ECO:0007669"/>
    <property type="project" value="TreeGrafter"/>
</dbReference>
<dbReference type="CDD" id="cd07153">
    <property type="entry name" value="Fur_like"/>
    <property type="match status" value="1"/>
</dbReference>
<evidence type="ECO:0000256" key="8">
    <source>
        <dbReference type="PIRSR" id="PIRSR602481-2"/>
    </source>
</evidence>
<feature type="compositionally biased region" description="Polar residues" evidence="9">
    <location>
        <begin position="1"/>
        <end position="12"/>
    </location>
</feature>
<dbReference type="InterPro" id="IPR036388">
    <property type="entry name" value="WH-like_DNA-bd_sf"/>
</dbReference>
<protein>
    <submittedName>
        <fullName evidence="10">Fur family transcriptional regulator, zinc uptake regulator</fullName>
    </submittedName>
</protein>
<keyword evidence="8" id="KW-0408">Iron</keyword>
<dbReference type="Proteomes" id="UP000199184">
    <property type="component" value="Unassembled WGS sequence"/>
</dbReference>
<dbReference type="PANTHER" id="PTHR33202">
    <property type="entry name" value="ZINC UPTAKE REGULATION PROTEIN"/>
    <property type="match status" value="1"/>
</dbReference>
<feature type="binding site" evidence="8">
    <location>
        <position position="136"/>
    </location>
    <ligand>
        <name>Fe cation</name>
        <dbReference type="ChEBI" id="CHEBI:24875"/>
    </ligand>
</feature>
<feature type="binding site" evidence="7">
    <location>
        <position position="186"/>
    </location>
    <ligand>
        <name>Zn(2+)</name>
        <dbReference type="ChEBI" id="CHEBI:29105"/>
    </ligand>
</feature>
<dbReference type="GO" id="GO:0003700">
    <property type="term" value="F:DNA-binding transcription factor activity"/>
    <property type="evidence" value="ECO:0007669"/>
    <property type="project" value="InterPro"/>
</dbReference>
<keyword evidence="2" id="KW-0678">Repressor</keyword>
<reference evidence="11" key="1">
    <citation type="submission" date="2016-08" db="EMBL/GenBank/DDBJ databases">
        <authorList>
            <person name="Varghese N."/>
            <person name="Submissions Spin"/>
        </authorList>
    </citation>
    <scope>NUCLEOTIDE SEQUENCE [LARGE SCALE GENOMIC DNA]</scope>
    <source>
        <strain evidence="11">ERR11</strain>
    </source>
</reference>
<evidence type="ECO:0000313" key="10">
    <source>
        <dbReference type="EMBL" id="SCB52569.1"/>
    </source>
</evidence>